<protein>
    <recommendedName>
        <fullName evidence="5">AMP-dependent synthetase/ligase domain-containing protein</fullName>
    </recommendedName>
</protein>
<dbReference type="Pfam" id="PF00501">
    <property type="entry name" value="AMP-binding"/>
    <property type="match status" value="1"/>
</dbReference>
<evidence type="ECO:0000313" key="7">
    <source>
        <dbReference type="Proteomes" id="UP001566132"/>
    </source>
</evidence>
<dbReference type="AlphaFoldDB" id="A0ABD1FF67"/>
<dbReference type="PROSITE" id="PS00455">
    <property type="entry name" value="AMP_BINDING"/>
    <property type="match status" value="1"/>
</dbReference>
<keyword evidence="3" id="KW-0436">Ligase</keyword>
<dbReference type="EMBL" id="JBDJPC010000001">
    <property type="protein sequence ID" value="KAL1517920.1"/>
    <property type="molecule type" value="Genomic_DNA"/>
</dbReference>
<dbReference type="PANTHER" id="PTHR24096">
    <property type="entry name" value="LONG-CHAIN-FATTY-ACID--COA LIGASE"/>
    <property type="match status" value="1"/>
</dbReference>
<dbReference type="PANTHER" id="PTHR24096:SF149">
    <property type="entry name" value="AMP-BINDING DOMAIN-CONTAINING PROTEIN-RELATED"/>
    <property type="match status" value="1"/>
</dbReference>
<keyword evidence="4" id="KW-0576">Peroxisome</keyword>
<evidence type="ECO:0000256" key="4">
    <source>
        <dbReference type="ARBA" id="ARBA00023140"/>
    </source>
</evidence>
<gene>
    <name evidence="6" type="ORF">ABEB36_001619</name>
</gene>
<comment type="similarity">
    <text evidence="2">Belongs to the ATP-dependent AMP-binding enzyme family.</text>
</comment>
<dbReference type="InterPro" id="IPR000873">
    <property type="entry name" value="AMP-dep_synth/lig_dom"/>
</dbReference>
<dbReference type="GO" id="GO:0016874">
    <property type="term" value="F:ligase activity"/>
    <property type="evidence" value="ECO:0007669"/>
    <property type="project" value="UniProtKB-KW"/>
</dbReference>
<sequence length="465" mass="52164">MDPYQEDIILNELSKEISCLTNYGKSTKGLGYEMFQKMQQHKDKTAQFIAKSGTSDTYEELLKRSIRTALHLKTRNLKRTDVVTLCTYNHENSCVPFIATQFLGLKVASLDPSFTVGEASYLLDMVKPKIVFVVAEAVEMIVESLEKAGVQAEVVVFGEEIDNSTFTSFASFLEECPNEDVFEPEVVDDNETAVIFFSSGTTGLPKGICVNHKSLYNQALMTEYCGINQSNQVVLSHSSFYWISAAVFLTCTVVAGSARVICQKFDPKQIWTLLEKYKVTYAYLSPIEVHDMIYVSRPGGLDTSSLQVLIIIGGSLSKEKLLTLRDMLPRTSVFQGYGCTETAGPITMYNLNKVNDRLLLYHLPSSCGRPLPGFTYKVVNVDTGEACGVNEKGELRIKSEFCLNGYYNQDSTSAFDEEGWLRTGDVVYYDKDFCFYVVGRIKEMLKYRSWHVQPALLEGVSINFP</sequence>
<comment type="caution">
    <text evidence="6">The sequence shown here is derived from an EMBL/GenBank/DDBJ whole genome shotgun (WGS) entry which is preliminary data.</text>
</comment>
<dbReference type="SUPFAM" id="SSF56801">
    <property type="entry name" value="Acetyl-CoA synthetase-like"/>
    <property type="match status" value="1"/>
</dbReference>
<organism evidence="6 7">
    <name type="scientific">Hypothenemus hampei</name>
    <name type="common">Coffee berry borer</name>
    <dbReference type="NCBI Taxonomy" id="57062"/>
    <lineage>
        <taxon>Eukaryota</taxon>
        <taxon>Metazoa</taxon>
        <taxon>Ecdysozoa</taxon>
        <taxon>Arthropoda</taxon>
        <taxon>Hexapoda</taxon>
        <taxon>Insecta</taxon>
        <taxon>Pterygota</taxon>
        <taxon>Neoptera</taxon>
        <taxon>Endopterygota</taxon>
        <taxon>Coleoptera</taxon>
        <taxon>Polyphaga</taxon>
        <taxon>Cucujiformia</taxon>
        <taxon>Curculionidae</taxon>
        <taxon>Scolytinae</taxon>
        <taxon>Hypothenemus</taxon>
    </lineage>
</organism>
<evidence type="ECO:0000259" key="5">
    <source>
        <dbReference type="Pfam" id="PF00501"/>
    </source>
</evidence>
<comment type="subcellular location">
    <subcellularLocation>
        <location evidence="1">Peroxisome</location>
    </subcellularLocation>
</comment>
<reference evidence="6 7" key="1">
    <citation type="submission" date="2024-05" db="EMBL/GenBank/DDBJ databases">
        <title>Genetic variation in Jamaican populations of the coffee berry borer (Hypothenemus hampei).</title>
        <authorList>
            <person name="Errbii M."/>
            <person name="Myrie A."/>
        </authorList>
    </citation>
    <scope>NUCLEOTIDE SEQUENCE [LARGE SCALE GENOMIC DNA]</scope>
    <source>
        <strain evidence="6">JA-Hopewell-2020-01-JO</strain>
        <tissue evidence="6">Whole body</tissue>
    </source>
</reference>
<evidence type="ECO:0000256" key="1">
    <source>
        <dbReference type="ARBA" id="ARBA00004275"/>
    </source>
</evidence>
<accession>A0ABD1FF67</accession>
<dbReference type="GO" id="GO:0005777">
    <property type="term" value="C:peroxisome"/>
    <property type="evidence" value="ECO:0007669"/>
    <property type="project" value="UniProtKB-SubCell"/>
</dbReference>
<evidence type="ECO:0000256" key="2">
    <source>
        <dbReference type="ARBA" id="ARBA00006432"/>
    </source>
</evidence>
<dbReference type="Gene3D" id="3.40.50.12780">
    <property type="entry name" value="N-terminal domain of ligase-like"/>
    <property type="match status" value="1"/>
</dbReference>
<evidence type="ECO:0000256" key="3">
    <source>
        <dbReference type="ARBA" id="ARBA00022598"/>
    </source>
</evidence>
<dbReference type="Proteomes" id="UP001566132">
    <property type="component" value="Unassembled WGS sequence"/>
</dbReference>
<dbReference type="InterPro" id="IPR042099">
    <property type="entry name" value="ANL_N_sf"/>
</dbReference>
<name>A0ABD1FF67_HYPHA</name>
<dbReference type="InterPro" id="IPR020845">
    <property type="entry name" value="AMP-binding_CS"/>
</dbReference>
<feature type="domain" description="AMP-dependent synthetase/ligase" evidence="5">
    <location>
        <begin position="36"/>
        <end position="407"/>
    </location>
</feature>
<proteinExistence type="inferred from homology"/>
<evidence type="ECO:0000313" key="6">
    <source>
        <dbReference type="EMBL" id="KAL1517920.1"/>
    </source>
</evidence>
<keyword evidence="7" id="KW-1185">Reference proteome</keyword>